<organism evidence="1 2">
    <name type="scientific">Methyloligella solikamskensis</name>
    <dbReference type="NCBI Taxonomy" id="1177756"/>
    <lineage>
        <taxon>Bacteria</taxon>
        <taxon>Pseudomonadati</taxon>
        <taxon>Pseudomonadota</taxon>
        <taxon>Alphaproteobacteria</taxon>
        <taxon>Hyphomicrobiales</taxon>
        <taxon>Hyphomicrobiaceae</taxon>
        <taxon>Methyloligella</taxon>
    </lineage>
</organism>
<gene>
    <name evidence="1" type="ORF">ACFQ2F_03220</name>
</gene>
<evidence type="ECO:0000313" key="1">
    <source>
        <dbReference type="EMBL" id="MFD0986106.1"/>
    </source>
</evidence>
<evidence type="ECO:0008006" key="3">
    <source>
        <dbReference type="Google" id="ProtNLM"/>
    </source>
</evidence>
<reference evidence="2" key="1">
    <citation type="journal article" date="2019" name="Int. J. Syst. Evol. Microbiol.">
        <title>The Global Catalogue of Microorganisms (GCM) 10K type strain sequencing project: providing services to taxonomists for standard genome sequencing and annotation.</title>
        <authorList>
            <consortium name="The Broad Institute Genomics Platform"/>
            <consortium name="The Broad Institute Genome Sequencing Center for Infectious Disease"/>
            <person name="Wu L."/>
            <person name="Ma J."/>
        </authorList>
    </citation>
    <scope>NUCLEOTIDE SEQUENCE [LARGE SCALE GENOMIC DNA]</scope>
    <source>
        <strain evidence="2">CCUG 61697</strain>
    </source>
</reference>
<comment type="caution">
    <text evidence="1">The sequence shown here is derived from an EMBL/GenBank/DDBJ whole genome shotgun (WGS) entry which is preliminary data.</text>
</comment>
<keyword evidence="2" id="KW-1185">Reference proteome</keyword>
<sequence length="86" mass="9628">MSRSSRIAILRDRFRGVADEDGQRDRRADFRGERVRLNLRVPQSLGLQLDELKRLSGTDKNAFCERAIEQAVREALVGNQADGGGS</sequence>
<accession>A0ABW3J8N0</accession>
<protein>
    <recommendedName>
        <fullName evidence="3">Ribbon-helix-helix protein CopG domain-containing protein</fullName>
    </recommendedName>
</protein>
<proteinExistence type="predicted"/>
<dbReference type="Proteomes" id="UP001597102">
    <property type="component" value="Unassembled WGS sequence"/>
</dbReference>
<dbReference type="RefSeq" id="WP_379085608.1">
    <property type="nucleotide sequence ID" value="NZ_JBHTJO010000001.1"/>
</dbReference>
<name>A0ABW3J8N0_9HYPH</name>
<dbReference type="EMBL" id="JBHTJO010000001">
    <property type="protein sequence ID" value="MFD0986106.1"/>
    <property type="molecule type" value="Genomic_DNA"/>
</dbReference>
<evidence type="ECO:0000313" key="2">
    <source>
        <dbReference type="Proteomes" id="UP001597102"/>
    </source>
</evidence>